<organism evidence="2 3">
    <name type="scientific">Reyranella soli</name>
    <dbReference type="NCBI Taxonomy" id="1230389"/>
    <lineage>
        <taxon>Bacteria</taxon>
        <taxon>Pseudomonadati</taxon>
        <taxon>Pseudomonadota</taxon>
        <taxon>Alphaproteobacteria</taxon>
        <taxon>Hyphomicrobiales</taxon>
        <taxon>Reyranellaceae</taxon>
        <taxon>Reyranella</taxon>
    </lineage>
</organism>
<proteinExistence type="predicted"/>
<evidence type="ECO:0008006" key="4">
    <source>
        <dbReference type="Google" id="ProtNLM"/>
    </source>
</evidence>
<keyword evidence="3" id="KW-1185">Reference proteome</keyword>
<feature type="signal peptide" evidence="1">
    <location>
        <begin position="1"/>
        <end position="27"/>
    </location>
</feature>
<sequence>MKSQHLVATIALALLLVLQASAGRAQALDKPDPSVRSWLPGCRVFLEHPESVGSEAAGQCAGAVDALLYIGEVLEPDYRFCVPLRVPRQEIISTIVANIEAMQPEANRQDFKGMVLGILRFNWPCRE</sequence>
<dbReference type="EMBL" id="BKAJ01000045">
    <property type="protein sequence ID" value="GEP55714.1"/>
    <property type="molecule type" value="Genomic_DNA"/>
</dbReference>
<feature type="chain" id="PRO_5022174801" description="Rap1a immunity protein domain-containing protein" evidence="1">
    <location>
        <begin position="28"/>
        <end position="127"/>
    </location>
</feature>
<dbReference type="Proteomes" id="UP000321058">
    <property type="component" value="Unassembled WGS sequence"/>
</dbReference>
<dbReference type="RefSeq" id="WP_147149799.1">
    <property type="nucleotide sequence ID" value="NZ_BKAJ01000045.1"/>
</dbReference>
<dbReference type="OrthoDB" id="9839768at2"/>
<gene>
    <name evidence="2" type="ORF">RSO01_28800</name>
</gene>
<reference evidence="2 3" key="1">
    <citation type="submission" date="2019-07" db="EMBL/GenBank/DDBJ databases">
        <title>Whole genome shotgun sequence of Reyranella soli NBRC 108950.</title>
        <authorList>
            <person name="Hosoyama A."/>
            <person name="Uohara A."/>
            <person name="Ohji S."/>
            <person name="Ichikawa N."/>
        </authorList>
    </citation>
    <scope>NUCLEOTIDE SEQUENCE [LARGE SCALE GENOMIC DNA]</scope>
    <source>
        <strain evidence="2 3">NBRC 108950</strain>
    </source>
</reference>
<evidence type="ECO:0000313" key="2">
    <source>
        <dbReference type="EMBL" id="GEP55714.1"/>
    </source>
</evidence>
<comment type="caution">
    <text evidence="2">The sequence shown here is derived from an EMBL/GenBank/DDBJ whole genome shotgun (WGS) entry which is preliminary data.</text>
</comment>
<evidence type="ECO:0000256" key="1">
    <source>
        <dbReference type="SAM" id="SignalP"/>
    </source>
</evidence>
<evidence type="ECO:0000313" key="3">
    <source>
        <dbReference type="Proteomes" id="UP000321058"/>
    </source>
</evidence>
<keyword evidence="1" id="KW-0732">Signal</keyword>
<dbReference type="AlphaFoldDB" id="A0A512N9Q5"/>
<accession>A0A512N9Q5</accession>
<protein>
    <recommendedName>
        <fullName evidence="4">Rap1a immunity protein domain-containing protein</fullName>
    </recommendedName>
</protein>
<name>A0A512N9Q5_9HYPH</name>